<dbReference type="SUPFAM" id="SSF46785">
    <property type="entry name" value="Winged helix' DNA-binding domain"/>
    <property type="match status" value="1"/>
</dbReference>
<dbReference type="PANTHER" id="PTHR30136">
    <property type="entry name" value="HELIX-TURN-HELIX TRANSCRIPTIONAL REGULATOR, ICLR FAMILY"/>
    <property type="match status" value="1"/>
</dbReference>
<dbReference type="InterPro" id="IPR036390">
    <property type="entry name" value="WH_DNA-bd_sf"/>
</dbReference>
<dbReference type="Gene3D" id="1.10.10.10">
    <property type="entry name" value="Winged helix-like DNA-binding domain superfamily/Winged helix DNA-binding domain"/>
    <property type="match status" value="1"/>
</dbReference>
<dbReference type="InterPro" id="IPR014757">
    <property type="entry name" value="Tscrpt_reg_IclR_C"/>
</dbReference>
<evidence type="ECO:0000256" key="2">
    <source>
        <dbReference type="ARBA" id="ARBA00023125"/>
    </source>
</evidence>
<name>A0ABY4CLG1_9BACL</name>
<feature type="domain" description="HTH iclR-type" evidence="4">
    <location>
        <begin position="16"/>
        <end position="78"/>
    </location>
</feature>
<feature type="domain" description="IclR-ED" evidence="5">
    <location>
        <begin position="79"/>
        <end position="255"/>
    </location>
</feature>
<protein>
    <submittedName>
        <fullName evidence="6">IclR family transcriptional regulator</fullName>
    </submittedName>
</protein>
<evidence type="ECO:0000259" key="4">
    <source>
        <dbReference type="PROSITE" id="PS51077"/>
    </source>
</evidence>
<gene>
    <name evidence="6" type="ORF">LSG31_02660</name>
</gene>
<dbReference type="Pfam" id="PF01614">
    <property type="entry name" value="IclR_C"/>
    <property type="match status" value="1"/>
</dbReference>
<dbReference type="Gene3D" id="3.30.450.40">
    <property type="match status" value="1"/>
</dbReference>
<accession>A0ABY4CLG1</accession>
<keyword evidence="3" id="KW-0804">Transcription</keyword>
<dbReference type="RefSeq" id="WP_347437868.1">
    <property type="nucleotide sequence ID" value="NZ_CP089291.1"/>
</dbReference>
<evidence type="ECO:0000313" key="6">
    <source>
        <dbReference type="EMBL" id="UOF91179.1"/>
    </source>
</evidence>
<dbReference type="InterPro" id="IPR050707">
    <property type="entry name" value="HTH_MetabolicPath_Reg"/>
</dbReference>
<evidence type="ECO:0000259" key="5">
    <source>
        <dbReference type="PROSITE" id="PS51078"/>
    </source>
</evidence>
<evidence type="ECO:0000313" key="7">
    <source>
        <dbReference type="Proteomes" id="UP000830167"/>
    </source>
</evidence>
<proteinExistence type="predicted"/>
<keyword evidence="2" id="KW-0238">DNA-binding</keyword>
<keyword evidence="7" id="KW-1185">Reference proteome</keyword>
<dbReference type="Pfam" id="PF09339">
    <property type="entry name" value="HTH_IclR"/>
    <property type="match status" value="1"/>
</dbReference>
<dbReference type="InterPro" id="IPR005471">
    <property type="entry name" value="Tscrpt_reg_IclR_N"/>
</dbReference>
<reference evidence="6" key="1">
    <citation type="submission" date="2021-12" db="EMBL/GenBank/DDBJ databases">
        <title>Alicyclobacillaceae gen. nov., sp. nov., isolated from chalcocite enrichment system.</title>
        <authorList>
            <person name="Jiang Z."/>
        </authorList>
    </citation>
    <scope>NUCLEOTIDE SEQUENCE</scope>
    <source>
        <strain evidence="6">MYW30-H2</strain>
    </source>
</reference>
<sequence>MGEVEMLKKSKDSDSLRTVQRALDILNCFSLQETELTLTEIANKISLAKSTTTRLLGTLEQNGLIKKNQETLKYKLGSRLYYLGYIAGKSIQIREISHPFMKKLRDETTETVNLYLLENEFRVCVDQCESVQSLRHLVKIGERLPLWAGAGGKVLLAYQDREFQKQIFRYVDSEQRLQKLQSELSAIIEEGYASSQDEREVGLSAIAAPIFGVDGEVSACISVSGPTQRFTPDVMERIKVSLKQCASGISEHNGYMERKAANEK</sequence>
<dbReference type="InterPro" id="IPR036388">
    <property type="entry name" value="WH-like_DNA-bd_sf"/>
</dbReference>
<dbReference type="SUPFAM" id="SSF55781">
    <property type="entry name" value="GAF domain-like"/>
    <property type="match status" value="1"/>
</dbReference>
<dbReference type="PROSITE" id="PS51077">
    <property type="entry name" value="HTH_ICLR"/>
    <property type="match status" value="1"/>
</dbReference>
<organism evidence="6 7">
    <name type="scientific">Fodinisporobacter ferrooxydans</name>
    <dbReference type="NCBI Taxonomy" id="2901836"/>
    <lineage>
        <taxon>Bacteria</taxon>
        <taxon>Bacillati</taxon>
        <taxon>Bacillota</taxon>
        <taxon>Bacilli</taxon>
        <taxon>Bacillales</taxon>
        <taxon>Alicyclobacillaceae</taxon>
        <taxon>Fodinisporobacter</taxon>
    </lineage>
</organism>
<dbReference type="EMBL" id="CP089291">
    <property type="protein sequence ID" value="UOF91179.1"/>
    <property type="molecule type" value="Genomic_DNA"/>
</dbReference>
<dbReference type="PROSITE" id="PS51078">
    <property type="entry name" value="ICLR_ED"/>
    <property type="match status" value="1"/>
</dbReference>
<dbReference type="Proteomes" id="UP000830167">
    <property type="component" value="Chromosome"/>
</dbReference>
<evidence type="ECO:0000256" key="3">
    <source>
        <dbReference type="ARBA" id="ARBA00023163"/>
    </source>
</evidence>
<dbReference type="SMART" id="SM00346">
    <property type="entry name" value="HTH_ICLR"/>
    <property type="match status" value="1"/>
</dbReference>
<keyword evidence="1" id="KW-0805">Transcription regulation</keyword>
<dbReference type="InterPro" id="IPR029016">
    <property type="entry name" value="GAF-like_dom_sf"/>
</dbReference>
<dbReference type="PANTHER" id="PTHR30136:SF35">
    <property type="entry name" value="HTH-TYPE TRANSCRIPTIONAL REGULATOR RV1719"/>
    <property type="match status" value="1"/>
</dbReference>
<evidence type="ECO:0000256" key="1">
    <source>
        <dbReference type="ARBA" id="ARBA00023015"/>
    </source>
</evidence>